<dbReference type="InterPro" id="IPR010065">
    <property type="entry name" value="AA_ABC_transptr_permease_3TM"/>
</dbReference>
<dbReference type="SMART" id="SM00062">
    <property type="entry name" value="PBPb"/>
    <property type="match status" value="1"/>
</dbReference>
<reference evidence="12 13" key="1">
    <citation type="journal article" date="2024" name="Microbiology">
        <title>Methylomarinum rosea sp. nov., a novel halophilic methanotrophic bacterium from the hypersaline Lake Elton.</title>
        <authorList>
            <person name="Suleimanov R.Z."/>
            <person name="Oshkin I.Y."/>
            <person name="Danilova O.V."/>
            <person name="Suzina N.E."/>
            <person name="Dedysh S.N."/>
        </authorList>
    </citation>
    <scope>NUCLEOTIDE SEQUENCE [LARGE SCALE GENOMIC DNA]</scope>
    <source>
        <strain evidence="12 13">Ch1-1</strain>
    </source>
</reference>
<evidence type="ECO:0000256" key="1">
    <source>
        <dbReference type="ARBA" id="ARBA00003159"/>
    </source>
</evidence>
<dbReference type="EMBL" id="CP157743">
    <property type="protein sequence ID" value="XBS19661.1"/>
    <property type="molecule type" value="Genomic_DNA"/>
</dbReference>
<comment type="function">
    <text evidence="1">Part of the binding-protein-dependent transport system for glutamine; probably responsible for the translocation of the substrate across the membrane.</text>
</comment>
<feature type="transmembrane region" description="Helical" evidence="10">
    <location>
        <begin position="468"/>
        <end position="493"/>
    </location>
</feature>
<comment type="subcellular location">
    <subcellularLocation>
        <location evidence="2">Cell inner membrane</location>
        <topology evidence="2">Multi-pass membrane protein</topology>
    </subcellularLocation>
    <subcellularLocation>
        <location evidence="10">Cell membrane</location>
        <topology evidence="10">Multi-pass membrane protein</topology>
    </subcellularLocation>
</comment>
<evidence type="ECO:0000256" key="6">
    <source>
        <dbReference type="ARBA" id="ARBA00022692"/>
    </source>
</evidence>
<sequence length="509" mass="56793">MNTYIEFSNPYFKMGTRVFGLKRNVATDKLMTVADLNDKRIGVLLGSVYDTYATEHYPEAEILQYKSPSDLILAVRSGKIDAGIYNRANLIQIFHKDKELALLGDPVLSIPVGMGFNRDNDGLREQFNAFLKQIQANGVLDDVVNRWIEQGDSVMPEIANAGSNGVLVVGTVSDKGLPFAVIQNNELIGFDIELAERFGAYLDKKVVYADMEFGNLIAAVSSGKIDMIDSTLMITDERKTRIDFSEPYFDLKASVFTLKKNLAAYDSSSNIATISPAFLTRVADSFYSNIIHEQRYLLIWDGLKTTVVISIFATLFGTLVGALVCFMRMSKRTVLNLPARIYINLLRGMPVLVLLMLIFYVVFASVNISPVLVAIIAFGLNFGAYVSEMFRTGIESVDKGQTEAGMAMGFTKLQTFIFIVLPQAVQRILPVYKGEFISLVKMTSIVGYIAVQDLTKASDIIRARTFDAFFPLIMVAILYFVIAWVLMLSLEYLERITDPKYKRLKGSKA</sequence>
<keyword evidence="9 10" id="KW-0472">Membrane</keyword>
<dbReference type="Pfam" id="PF00528">
    <property type="entry name" value="BPD_transp_1"/>
    <property type="match status" value="1"/>
</dbReference>
<evidence type="ECO:0000256" key="3">
    <source>
        <dbReference type="ARBA" id="ARBA00010072"/>
    </source>
</evidence>
<evidence type="ECO:0000256" key="8">
    <source>
        <dbReference type="ARBA" id="ARBA00022989"/>
    </source>
</evidence>
<keyword evidence="8 10" id="KW-1133">Transmembrane helix</keyword>
<evidence type="ECO:0000313" key="13">
    <source>
        <dbReference type="Proteomes" id="UP001225378"/>
    </source>
</evidence>
<dbReference type="InterPro" id="IPR043429">
    <property type="entry name" value="ArtM/GltK/GlnP/TcyL/YhdX-like"/>
</dbReference>
<evidence type="ECO:0000256" key="5">
    <source>
        <dbReference type="ARBA" id="ARBA00022475"/>
    </source>
</evidence>
<accession>A0AAU7NSM8</accession>
<dbReference type="GO" id="GO:0006865">
    <property type="term" value="P:amino acid transport"/>
    <property type="evidence" value="ECO:0007669"/>
    <property type="project" value="UniProtKB-KW"/>
</dbReference>
<protein>
    <submittedName>
        <fullName evidence="12">ABC transporter substrate-binding protein/permease</fullName>
    </submittedName>
</protein>
<comment type="similarity">
    <text evidence="3">Belongs to the binding-protein-dependent transport system permease family. HisMQ subfamily.</text>
</comment>
<dbReference type="InterPro" id="IPR035906">
    <property type="entry name" value="MetI-like_sf"/>
</dbReference>
<evidence type="ECO:0000313" key="12">
    <source>
        <dbReference type="EMBL" id="XBS19661.1"/>
    </source>
</evidence>
<evidence type="ECO:0000256" key="2">
    <source>
        <dbReference type="ARBA" id="ARBA00004429"/>
    </source>
</evidence>
<keyword evidence="7" id="KW-0029">Amino-acid transport</keyword>
<evidence type="ECO:0000256" key="7">
    <source>
        <dbReference type="ARBA" id="ARBA00022970"/>
    </source>
</evidence>
<evidence type="ECO:0000256" key="10">
    <source>
        <dbReference type="RuleBase" id="RU363032"/>
    </source>
</evidence>
<keyword evidence="4 10" id="KW-0813">Transport</keyword>
<dbReference type="Pfam" id="PF00497">
    <property type="entry name" value="SBP_bac_3"/>
    <property type="match status" value="2"/>
</dbReference>
<dbReference type="CDD" id="cd06261">
    <property type="entry name" value="TM_PBP2"/>
    <property type="match status" value="1"/>
</dbReference>
<feature type="domain" description="ABC transmembrane type-1" evidence="11">
    <location>
        <begin position="303"/>
        <end position="490"/>
    </location>
</feature>
<dbReference type="AlphaFoldDB" id="A0AAU7NSM8"/>
<feature type="transmembrane region" description="Helical" evidence="10">
    <location>
        <begin position="341"/>
        <end position="362"/>
    </location>
</feature>
<proteinExistence type="inferred from homology"/>
<dbReference type="SUPFAM" id="SSF53850">
    <property type="entry name" value="Periplasmic binding protein-like II"/>
    <property type="match status" value="2"/>
</dbReference>
<dbReference type="PANTHER" id="PTHR30614">
    <property type="entry name" value="MEMBRANE COMPONENT OF AMINO ACID ABC TRANSPORTER"/>
    <property type="match status" value="1"/>
</dbReference>
<dbReference type="GO" id="GO:0022857">
    <property type="term" value="F:transmembrane transporter activity"/>
    <property type="evidence" value="ECO:0007669"/>
    <property type="project" value="InterPro"/>
</dbReference>
<feature type="transmembrane region" description="Helical" evidence="10">
    <location>
        <begin position="307"/>
        <end position="329"/>
    </location>
</feature>
<keyword evidence="13" id="KW-1185">Reference proteome</keyword>
<dbReference type="Gene3D" id="1.10.3720.10">
    <property type="entry name" value="MetI-like"/>
    <property type="match status" value="1"/>
</dbReference>
<keyword evidence="6 10" id="KW-0812">Transmembrane</keyword>
<dbReference type="InterPro" id="IPR001638">
    <property type="entry name" value="Solute-binding_3/MltF_N"/>
</dbReference>
<dbReference type="GO" id="GO:0043190">
    <property type="term" value="C:ATP-binding cassette (ABC) transporter complex"/>
    <property type="evidence" value="ECO:0007669"/>
    <property type="project" value="InterPro"/>
</dbReference>
<dbReference type="PROSITE" id="PS50928">
    <property type="entry name" value="ABC_TM1"/>
    <property type="match status" value="1"/>
</dbReference>
<evidence type="ECO:0000259" key="11">
    <source>
        <dbReference type="PROSITE" id="PS50928"/>
    </source>
</evidence>
<keyword evidence="5" id="KW-1003">Cell membrane</keyword>
<dbReference type="SUPFAM" id="SSF161098">
    <property type="entry name" value="MetI-like"/>
    <property type="match status" value="1"/>
</dbReference>
<dbReference type="PANTHER" id="PTHR30614:SF20">
    <property type="entry name" value="GLUTAMINE TRANSPORT SYSTEM PERMEASE PROTEIN GLNP"/>
    <property type="match status" value="1"/>
</dbReference>
<name>A0AAU7NSM8_9GAMM</name>
<dbReference type="InterPro" id="IPR000515">
    <property type="entry name" value="MetI-like"/>
</dbReference>
<organism evidence="12 13">
    <name type="scientific">Methylomarinum roseum</name>
    <dbReference type="NCBI Taxonomy" id="3067653"/>
    <lineage>
        <taxon>Bacteria</taxon>
        <taxon>Pseudomonadati</taxon>
        <taxon>Pseudomonadota</taxon>
        <taxon>Gammaproteobacteria</taxon>
        <taxon>Methylococcales</taxon>
        <taxon>Methylococcaceae</taxon>
        <taxon>Methylomarinum</taxon>
    </lineage>
</organism>
<dbReference type="Gene3D" id="3.40.190.10">
    <property type="entry name" value="Periplasmic binding protein-like II"/>
    <property type="match status" value="4"/>
</dbReference>
<evidence type="ECO:0000256" key="4">
    <source>
        <dbReference type="ARBA" id="ARBA00022448"/>
    </source>
</evidence>
<dbReference type="NCBIfam" id="TIGR01726">
    <property type="entry name" value="HEQRo_perm_3TM"/>
    <property type="match status" value="1"/>
</dbReference>
<gene>
    <name evidence="12" type="ORF">Q9L42_015025</name>
</gene>
<evidence type="ECO:0000256" key="9">
    <source>
        <dbReference type="ARBA" id="ARBA00023136"/>
    </source>
</evidence>
<feature type="transmembrane region" description="Helical" evidence="10">
    <location>
        <begin position="368"/>
        <end position="386"/>
    </location>
</feature>
<dbReference type="RefSeq" id="WP_349431339.1">
    <property type="nucleotide sequence ID" value="NZ_CP157743.1"/>
</dbReference>
<dbReference type="KEGG" id="mech:Q9L42_015025"/>
<dbReference type="Proteomes" id="UP001225378">
    <property type="component" value="Chromosome"/>
</dbReference>